<dbReference type="EMBL" id="JAGEUA010000010">
    <property type="protein sequence ID" value="KAL0964279.1"/>
    <property type="molecule type" value="Genomic_DNA"/>
</dbReference>
<evidence type="ECO:0000259" key="1">
    <source>
        <dbReference type="Pfam" id="PF24626"/>
    </source>
</evidence>
<protein>
    <recommendedName>
        <fullName evidence="1">Tf2-1-like SH3-like domain-containing protein</fullName>
    </recommendedName>
</protein>
<gene>
    <name evidence="2" type="ORF">UPYG_G00321670</name>
</gene>
<name>A0ABD0W0N6_UMBPY</name>
<dbReference type="Proteomes" id="UP001557470">
    <property type="component" value="Unassembled WGS sequence"/>
</dbReference>
<evidence type="ECO:0000313" key="2">
    <source>
        <dbReference type="EMBL" id="KAL0964279.1"/>
    </source>
</evidence>
<reference evidence="2 3" key="1">
    <citation type="submission" date="2024-06" db="EMBL/GenBank/DDBJ databases">
        <authorList>
            <person name="Pan Q."/>
            <person name="Wen M."/>
            <person name="Jouanno E."/>
            <person name="Zahm M."/>
            <person name="Klopp C."/>
            <person name="Cabau C."/>
            <person name="Louis A."/>
            <person name="Berthelot C."/>
            <person name="Parey E."/>
            <person name="Roest Crollius H."/>
            <person name="Montfort J."/>
            <person name="Robinson-Rechavi M."/>
            <person name="Bouchez O."/>
            <person name="Lampietro C."/>
            <person name="Lopez Roques C."/>
            <person name="Donnadieu C."/>
            <person name="Postlethwait J."/>
            <person name="Bobe J."/>
            <person name="Verreycken H."/>
            <person name="Guiguen Y."/>
        </authorList>
    </citation>
    <scope>NUCLEOTIDE SEQUENCE [LARGE SCALE GENOMIC DNA]</scope>
    <source>
        <strain evidence="2">Up_M1</strain>
        <tissue evidence="2">Testis</tissue>
    </source>
</reference>
<evidence type="ECO:0000313" key="3">
    <source>
        <dbReference type="Proteomes" id="UP001557470"/>
    </source>
</evidence>
<feature type="domain" description="Tf2-1-like SH3-like" evidence="1">
    <location>
        <begin position="4"/>
        <end position="51"/>
    </location>
</feature>
<keyword evidence="3" id="KW-1185">Reference proteome</keyword>
<organism evidence="2 3">
    <name type="scientific">Umbra pygmaea</name>
    <name type="common">Eastern mudminnow</name>
    <dbReference type="NCBI Taxonomy" id="75934"/>
    <lineage>
        <taxon>Eukaryota</taxon>
        <taxon>Metazoa</taxon>
        <taxon>Chordata</taxon>
        <taxon>Craniata</taxon>
        <taxon>Vertebrata</taxon>
        <taxon>Euteleostomi</taxon>
        <taxon>Actinopterygii</taxon>
        <taxon>Neopterygii</taxon>
        <taxon>Teleostei</taxon>
        <taxon>Protacanthopterygii</taxon>
        <taxon>Esociformes</taxon>
        <taxon>Umbridae</taxon>
        <taxon>Umbra</taxon>
    </lineage>
</organism>
<dbReference type="InterPro" id="IPR056924">
    <property type="entry name" value="SH3_Tf2-1"/>
</dbReference>
<sequence length="90" mass="9901">MSFSNSCRKLSPRFLGPFPITRRVNKLSYNLQLPRYMYISSTFHVSLLRPVVQGPLDCDGLGSPPPLPLAYAVLSPSLSPIIGPVKTQPC</sequence>
<proteinExistence type="predicted"/>
<accession>A0ABD0W0N6</accession>
<dbReference type="AlphaFoldDB" id="A0ABD0W0N6"/>
<comment type="caution">
    <text evidence="2">The sequence shown here is derived from an EMBL/GenBank/DDBJ whole genome shotgun (WGS) entry which is preliminary data.</text>
</comment>
<dbReference type="Pfam" id="PF24626">
    <property type="entry name" value="SH3_Tf2-1"/>
    <property type="match status" value="1"/>
</dbReference>